<sequence>MVNRLRSSGLKATGGMPARKHRQSEIRKVPACEKKFCDAVPGPDLGGFLTNSYLMETDACEQSEIYEVVTLNPTLSVPLRIPRREKLQNFFRNNPKFDRAAAVKQQERKKFSAKAAVAASVSLSE</sequence>
<evidence type="ECO:0000313" key="2">
    <source>
        <dbReference type="EMBL" id="NEX62645.1"/>
    </source>
</evidence>
<feature type="region of interest" description="Disordered" evidence="1">
    <location>
        <begin position="1"/>
        <end position="26"/>
    </location>
</feature>
<evidence type="ECO:0000313" key="3">
    <source>
        <dbReference type="Proteomes" id="UP000482155"/>
    </source>
</evidence>
<dbReference type="Proteomes" id="UP000482155">
    <property type="component" value="Unassembled WGS sequence"/>
</dbReference>
<dbReference type="AlphaFoldDB" id="A0A6B3STH1"/>
<reference evidence="2 3" key="1">
    <citation type="submission" date="2020-02" db="EMBL/GenBank/DDBJ databases">
        <authorList>
            <person name="Kim M.K."/>
        </authorList>
    </citation>
    <scope>NUCLEOTIDE SEQUENCE [LARGE SCALE GENOMIC DNA]</scope>
    <source>
        <strain evidence="2 3">17J57-3</strain>
    </source>
</reference>
<comment type="caution">
    <text evidence="2">The sequence shown here is derived from an EMBL/GenBank/DDBJ whole genome shotgun (WGS) entry which is preliminary data.</text>
</comment>
<keyword evidence="3" id="KW-1185">Reference proteome</keyword>
<dbReference type="RefSeq" id="WP_163965298.1">
    <property type="nucleotide sequence ID" value="NZ_JAAIVB010000053.1"/>
</dbReference>
<organism evidence="2 3">
    <name type="scientific">Noviherbaspirillum galbum</name>
    <dbReference type="NCBI Taxonomy" id="2709383"/>
    <lineage>
        <taxon>Bacteria</taxon>
        <taxon>Pseudomonadati</taxon>
        <taxon>Pseudomonadota</taxon>
        <taxon>Betaproteobacteria</taxon>
        <taxon>Burkholderiales</taxon>
        <taxon>Oxalobacteraceae</taxon>
        <taxon>Noviherbaspirillum</taxon>
    </lineage>
</organism>
<evidence type="ECO:0000256" key="1">
    <source>
        <dbReference type="SAM" id="MobiDB-lite"/>
    </source>
</evidence>
<proteinExistence type="predicted"/>
<accession>A0A6B3STH1</accession>
<name>A0A6B3STH1_9BURK</name>
<gene>
    <name evidence="2" type="ORF">G3574_16280</name>
</gene>
<protein>
    <submittedName>
        <fullName evidence="2">Uncharacterized protein</fullName>
    </submittedName>
</protein>
<dbReference type="EMBL" id="JAAIVB010000053">
    <property type="protein sequence ID" value="NEX62645.1"/>
    <property type="molecule type" value="Genomic_DNA"/>
</dbReference>